<reference evidence="1 2" key="1">
    <citation type="submission" date="2018-08" db="EMBL/GenBank/DDBJ databases">
        <title>Acidipila sp. 4G-K13, an acidobacterium isolated from forest soil.</title>
        <authorList>
            <person name="Gao Z.-H."/>
            <person name="Qiu L.-H."/>
        </authorList>
    </citation>
    <scope>NUCLEOTIDE SEQUENCE [LARGE SCALE GENOMIC DNA]</scope>
    <source>
        <strain evidence="1 2">4G-K13</strain>
    </source>
</reference>
<keyword evidence="2" id="KW-1185">Reference proteome</keyword>
<dbReference type="SFLD" id="SFLDS00003">
    <property type="entry name" value="Haloacid_Dehalogenase"/>
    <property type="match status" value="1"/>
</dbReference>
<dbReference type="PANTHER" id="PTHR43611">
    <property type="entry name" value="ALPHA-D-GLUCOSE 1-PHOSPHATE PHOSPHATASE"/>
    <property type="match status" value="1"/>
</dbReference>
<dbReference type="InterPro" id="IPR036412">
    <property type="entry name" value="HAD-like_sf"/>
</dbReference>
<dbReference type="OrthoDB" id="9131041at2"/>
<dbReference type="InterPro" id="IPR006439">
    <property type="entry name" value="HAD-SF_hydro_IA"/>
</dbReference>
<dbReference type="SFLD" id="SFLDG01129">
    <property type="entry name" value="C1.5:_HAD__Beta-PGM__Phosphata"/>
    <property type="match status" value="1"/>
</dbReference>
<dbReference type="Proteomes" id="UP000264702">
    <property type="component" value="Unassembled WGS sequence"/>
</dbReference>
<proteinExistence type="predicted"/>
<comment type="caution">
    <text evidence="1">The sequence shown here is derived from an EMBL/GenBank/DDBJ whole genome shotgun (WGS) entry which is preliminary data.</text>
</comment>
<protein>
    <submittedName>
        <fullName evidence="1">HAD family hydrolase</fullName>
    </submittedName>
</protein>
<dbReference type="InterPro" id="IPR023198">
    <property type="entry name" value="PGP-like_dom2"/>
</dbReference>
<dbReference type="PANTHER" id="PTHR43611:SF3">
    <property type="entry name" value="FLAVIN MONONUCLEOTIDE HYDROLASE 1, CHLOROPLATIC"/>
    <property type="match status" value="1"/>
</dbReference>
<organism evidence="1 2">
    <name type="scientific">Paracidobacterium acidisoli</name>
    <dbReference type="NCBI Taxonomy" id="2303751"/>
    <lineage>
        <taxon>Bacteria</taxon>
        <taxon>Pseudomonadati</taxon>
        <taxon>Acidobacteriota</taxon>
        <taxon>Terriglobia</taxon>
        <taxon>Terriglobales</taxon>
        <taxon>Acidobacteriaceae</taxon>
        <taxon>Paracidobacterium</taxon>
    </lineage>
</organism>
<dbReference type="NCBIfam" id="TIGR01509">
    <property type="entry name" value="HAD-SF-IA-v3"/>
    <property type="match status" value="1"/>
</dbReference>
<accession>A0A372IP76</accession>
<evidence type="ECO:0000313" key="2">
    <source>
        <dbReference type="Proteomes" id="UP000264702"/>
    </source>
</evidence>
<gene>
    <name evidence="1" type="ORF">D0Y96_08450</name>
</gene>
<sequence>MSEISTILWDVGGVFLTNGWDHHERAAVLAQFGLDRDAFEQRHTEPNDAWEKSLITVEEYLDRTVFYEPRSFTHSDFIEAMKAQSKVLEDSALGILRELAASEETELGVLNNEARELNDFRLEEFGLLSCLDVFFSSCYVGLRKPDAKFYRLALDVLQRDPDNVVFIDDRAENAAAAAAEGMHAIRYEGSRALRNELARLGVSIERN</sequence>
<dbReference type="SUPFAM" id="SSF56784">
    <property type="entry name" value="HAD-like"/>
    <property type="match status" value="1"/>
</dbReference>
<dbReference type="EMBL" id="QVQT01000003">
    <property type="protein sequence ID" value="RFU16770.1"/>
    <property type="molecule type" value="Genomic_DNA"/>
</dbReference>
<dbReference type="AlphaFoldDB" id="A0A372IP76"/>
<dbReference type="RefSeq" id="WP_117298940.1">
    <property type="nucleotide sequence ID" value="NZ_QVQT02000003.1"/>
</dbReference>
<dbReference type="Gene3D" id="3.40.50.1000">
    <property type="entry name" value="HAD superfamily/HAD-like"/>
    <property type="match status" value="1"/>
</dbReference>
<evidence type="ECO:0000313" key="1">
    <source>
        <dbReference type="EMBL" id="RFU16770.1"/>
    </source>
</evidence>
<dbReference type="InterPro" id="IPR023214">
    <property type="entry name" value="HAD_sf"/>
</dbReference>
<dbReference type="Gene3D" id="1.10.150.240">
    <property type="entry name" value="Putative phosphatase, domain 2"/>
    <property type="match status" value="1"/>
</dbReference>
<keyword evidence="1" id="KW-0378">Hydrolase</keyword>
<dbReference type="Pfam" id="PF00702">
    <property type="entry name" value="Hydrolase"/>
    <property type="match status" value="1"/>
</dbReference>
<dbReference type="GO" id="GO:0016787">
    <property type="term" value="F:hydrolase activity"/>
    <property type="evidence" value="ECO:0007669"/>
    <property type="project" value="UniProtKB-KW"/>
</dbReference>
<name>A0A372IP76_9BACT</name>